<dbReference type="PANTHER" id="PTHR22589:SF67">
    <property type="entry name" value="PEROXISOMAL CARNITINE O-OCTANOYLTRANSFERASE"/>
    <property type="match status" value="1"/>
</dbReference>
<feature type="domain" description="Choline/carnitine acyltransferase" evidence="6">
    <location>
        <begin position="40"/>
        <end position="385"/>
    </location>
</feature>
<accession>A0A2W5SXS2</accession>
<protein>
    <recommendedName>
        <fullName evidence="6">Choline/carnitine acyltransferase domain-containing protein</fullName>
    </recommendedName>
</protein>
<dbReference type="InterPro" id="IPR039551">
    <property type="entry name" value="Cho/carn_acyl_trans"/>
</dbReference>
<name>A0A2W5SXS2_9CORY</name>
<dbReference type="SUPFAM" id="SSF52777">
    <property type="entry name" value="CoA-dependent acyltransferases"/>
    <property type="match status" value="2"/>
</dbReference>
<gene>
    <name evidence="7" type="ORF">DI525_04160</name>
</gene>
<dbReference type="Pfam" id="PF00755">
    <property type="entry name" value="Carn_acyltransf"/>
    <property type="match status" value="1"/>
</dbReference>
<dbReference type="InterPro" id="IPR023213">
    <property type="entry name" value="CAT-like_dom_sf"/>
</dbReference>
<dbReference type="EMBL" id="QFRA01000006">
    <property type="protein sequence ID" value="PZR05483.1"/>
    <property type="molecule type" value="Genomic_DNA"/>
</dbReference>
<proteinExistence type="inferred from homology"/>
<evidence type="ECO:0000313" key="8">
    <source>
        <dbReference type="Proteomes" id="UP000249432"/>
    </source>
</evidence>
<evidence type="ECO:0000313" key="7">
    <source>
        <dbReference type="EMBL" id="PZR05483.1"/>
    </source>
</evidence>
<dbReference type="Proteomes" id="UP000249432">
    <property type="component" value="Unassembled WGS sequence"/>
</dbReference>
<dbReference type="InterPro" id="IPR000542">
    <property type="entry name" value="Carn_acyl_trans"/>
</dbReference>
<evidence type="ECO:0000256" key="1">
    <source>
        <dbReference type="ARBA" id="ARBA00005232"/>
    </source>
</evidence>
<evidence type="ECO:0000256" key="4">
    <source>
        <dbReference type="PIRSR" id="PIRSR600542-1"/>
    </source>
</evidence>
<dbReference type="Gene3D" id="3.30.559.70">
    <property type="entry name" value="Choline/Carnitine o-acyltransferase, domain 2"/>
    <property type="match status" value="1"/>
</dbReference>
<dbReference type="GO" id="GO:0016746">
    <property type="term" value="F:acyltransferase activity"/>
    <property type="evidence" value="ECO:0007669"/>
    <property type="project" value="UniProtKB-KW"/>
</dbReference>
<dbReference type="Gene3D" id="3.30.559.10">
    <property type="entry name" value="Chloramphenicol acetyltransferase-like domain"/>
    <property type="match status" value="1"/>
</dbReference>
<keyword evidence="2" id="KW-0808">Transferase</keyword>
<feature type="compositionally biased region" description="Polar residues" evidence="5">
    <location>
        <begin position="8"/>
        <end position="19"/>
    </location>
</feature>
<keyword evidence="3" id="KW-0012">Acyltransferase</keyword>
<comment type="similarity">
    <text evidence="1">Belongs to the carnitine/choline acetyltransferase family.</text>
</comment>
<dbReference type="InterPro" id="IPR042231">
    <property type="entry name" value="Cho/carn_acyl_trans_2"/>
</dbReference>
<comment type="caution">
    <text evidence="7">The sequence shown here is derived from an EMBL/GenBank/DDBJ whole genome shotgun (WGS) entry which is preliminary data.</text>
</comment>
<sequence length="401" mass="44168">MTAHSAMSIHSQHRSTQLFTPVGDEPESRDRTLAGLDFAVPSAVGSEALAPILERALEQPHNQHTYRRLTNFLFTVTLTDEVRDDADHLRRSAFEPGHSWAYKPISYEISLADSWLSLNVEHSTVDGATLVTAIRRMHDVSVPASVSASPEPVAPPEELTWKWSDEDIPILEESLSDVSRDVTDIATHIVTVPPPPADQLPFRISADAAQQLILTIAQLKTYGRARGVYEAVDMREYRAGRTEYLRAVTPQAVKFASLLLGGEATCQDLDDVLSAHRAWVKACKRGDGVDRHLLGLRFTAAAMEAEGQELTGSEFLTDPGVAATTYDFLSTTSIGGADYFVRYAFVPSVPEGFGISYTPQPESFEYCVTWHPSSADQPDDFLHALPQASDLLWSFVTSLHE</sequence>
<organism evidence="7 8">
    <name type="scientific">Corynebacterium kroppenstedtii</name>
    <dbReference type="NCBI Taxonomy" id="161879"/>
    <lineage>
        <taxon>Bacteria</taxon>
        <taxon>Bacillati</taxon>
        <taxon>Actinomycetota</taxon>
        <taxon>Actinomycetes</taxon>
        <taxon>Mycobacteriales</taxon>
        <taxon>Corynebacteriaceae</taxon>
        <taxon>Corynebacterium</taxon>
    </lineage>
</organism>
<evidence type="ECO:0000256" key="5">
    <source>
        <dbReference type="SAM" id="MobiDB-lite"/>
    </source>
</evidence>
<feature type="active site" description="Proton acceptor" evidence="4">
    <location>
        <position position="122"/>
    </location>
</feature>
<dbReference type="AlphaFoldDB" id="A0A2W5SXS2"/>
<evidence type="ECO:0000259" key="6">
    <source>
        <dbReference type="Pfam" id="PF00755"/>
    </source>
</evidence>
<reference evidence="7 8" key="1">
    <citation type="submission" date="2017-08" db="EMBL/GenBank/DDBJ databases">
        <title>Infants hospitalized years apart are colonized by the same room-sourced microbial strains.</title>
        <authorList>
            <person name="Brooks B."/>
            <person name="Olm M.R."/>
            <person name="Firek B.A."/>
            <person name="Baker R."/>
            <person name="Thomas B.C."/>
            <person name="Morowitz M.J."/>
            <person name="Banfield J.F."/>
        </authorList>
    </citation>
    <scope>NUCLEOTIDE SEQUENCE [LARGE SCALE GENOMIC DNA]</scope>
    <source>
        <strain evidence="7">S2_003_000_R1_3</strain>
    </source>
</reference>
<feature type="region of interest" description="Disordered" evidence="5">
    <location>
        <begin position="1"/>
        <end position="29"/>
    </location>
</feature>
<dbReference type="PANTHER" id="PTHR22589">
    <property type="entry name" value="CARNITINE O-ACYLTRANSFERASE"/>
    <property type="match status" value="1"/>
</dbReference>
<evidence type="ECO:0000256" key="2">
    <source>
        <dbReference type="ARBA" id="ARBA00022679"/>
    </source>
</evidence>
<evidence type="ECO:0000256" key="3">
    <source>
        <dbReference type="ARBA" id="ARBA00023315"/>
    </source>
</evidence>